<proteinExistence type="predicted"/>
<feature type="region of interest" description="Disordered" evidence="1">
    <location>
        <begin position="234"/>
        <end position="369"/>
    </location>
</feature>
<feature type="compositionally biased region" description="Pro residues" evidence="1">
    <location>
        <begin position="297"/>
        <end position="307"/>
    </location>
</feature>
<dbReference type="GeneID" id="36630094"/>
<feature type="compositionally biased region" description="Basic and acidic residues" evidence="1">
    <location>
        <begin position="270"/>
        <end position="284"/>
    </location>
</feature>
<evidence type="ECO:0000256" key="1">
    <source>
        <dbReference type="SAM" id="MobiDB-lite"/>
    </source>
</evidence>
<sequence length="425" mass="47595">MTTVEEFLRPPHGPEEFGHVLVSIFEDIHINHDSDNILQSGQNHSADNTSENSQNHDTTNSHYSPLAEFIHHWTEFDVHRISLDPLITNCLSMPCEVRWEPQVPTFSRVIYSERQLEALYLQTLITRVNIALDKAIPSTEDRIAIVIGPGAFENVSPEATAKTLIPDWIVVQGKFDIGLDADALPILKDLAAKRKILAVGDTKLVRQRDRKPKVLYTNACHRDFLRQVQDYCPQLESSPRKPNQRGLRSNGAQQLIPGLGSQGSDVPAPTDRDDDLRSRDDDPPRTPGTDDPYLPDQLPPFATPAPVPSKRLYSTSPEASPIAAGQRRYQGGHRHSNSDASNSGSHQTPSDPASSSQGHSGYAPSDRDVDVGAIHIRSFDMMGWEEDNFDMMDWGEEKRESPYRALFMFVMWVRAFKQSGDTLEI</sequence>
<protein>
    <submittedName>
        <fullName evidence="2">Uncharacterized protein</fullName>
    </submittedName>
</protein>
<gene>
    <name evidence="2" type="ORF">M431DRAFT_5796</name>
</gene>
<reference evidence="2 3" key="1">
    <citation type="submission" date="2016-07" db="EMBL/GenBank/DDBJ databases">
        <title>Multiple horizontal gene transfer events from other fungi enriched the ability of initially mycotrophic Trichoderma (Ascomycota) to feed on dead plant biomass.</title>
        <authorList>
            <consortium name="DOE Joint Genome Institute"/>
            <person name="Aerts A."/>
            <person name="Atanasova L."/>
            <person name="Chenthamara K."/>
            <person name="Zhang J."/>
            <person name="Grujic M."/>
            <person name="Henrissat B."/>
            <person name="Kuo A."/>
            <person name="Salamov A."/>
            <person name="Lipzen A."/>
            <person name="Labutti K."/>
            <person name="Barry K."/>
            <person name="Miao Y."/>
            <person name="Rahimi M.J."/>
            <person name="Shen Q."/>
            <person name="Grigoriev I.V."/>
            <person name="Kubicek C.P."/>
            <person name="Druzhinina I.S."/>
        </authorList>
    </citation>
    <scope>NUCLEOTIDE SEQUENCE [LARGE SCALE GENOMIC DNA]</scope>
    <source>
        <strain evidence="2 3">CBS 226.95</strain>
    </source>
</reference>
<dbReference type="Proteomes" id="UP000241690">
    <property type="component" value="Unassembled WGS sequence"/>
</dbReference>
<feature type="compositionally biased region" description="Polar residues" evidence="1">
    <location>
        <begin position="338"/>
        <end position="359"/>
    </location>
</feature>
<organism evidence="2 3">
    <name type="scientific">Trichoderma harzianum CBS 226.95</name>
    <dbReference type="NCBI Taxonomy" id="983964"/>
    <lineage>
        <taxon>Eukaryota</taxon>
        <taxon>Fungi</taxon>
        <taxon>Dikarya</taxon>
        <taxon>Ascomycota</taxon>
        <taxon>Pezizomycotina</taxon>
        <taxon>Sordariomycetes</taxon>
        <taxon>Hypocreomycetidae</taxon>
        <taxon>Hypocreales</taxon>
        <taxon>Hypocreaceae</taxon>
        <taxon>Trichoderma</taxon>
    </lineage>
</organism>
<evidence type="ECO:0000313" key="2">
    <source>
        <dbReference type="EMBL" id="PTB55231.1"/>
    </source>
</evidence>
<feature type="compositionally biased region" description="Polar residues" evidence="1">
    <location>
        <begin position="235"/>
        <end position="253"/>
    </location>
</feature>
<dbReference type="AlphaFoldDB" id="A0A2T4ADS3"/>
<name>A0A2T4ADS3_TRIHA</name>
<feature type="region of interest" description="Disordered" evidence="1">
    <location>
        <begin position="36"/>
        <end position="61"/>
    </location>
</feature>
<evidence type="ECO:0000313" key="3">
    <source>
        <dbReference type="Proteomes" id="UP000241690"/>
    </source>
</evidence>
<accession>A0A2T4ADS3</accession>
<keyword evidence="3" id="KW-1185">Reference proteome</keyword>
<dbReference type="EMBL" id="KZ679680">
    <property type="protein sequence ID" value="PTB55231.1"/>
    <property type="molecule type" value="Genomic_DNA"/>
</dbReference>
<dbReference type="RefSeq" id="XP_024774908.1">
    <property type="nucleotide sequence ID" value="XM_024921511.1"/>
</dbReference>